<dbReference type="Pfam" id="PF00248">
    <property type="entry name" value="Aldo_ket_red"/>
    <property type="match status" value="1"/>
</dbReference>
<gene>
    <name evidence="8" type="ORF">ET996_09460</name>
</gene>
<organism evidence="8 9">
    <name type="scientific">Propioniciclava tarda</name>
    <dbReference type="NCBI Taxonomy" id="433330"/>
    <lineage>
        <taxon>Bacteria</taxon>
        <taxon>Bacillati</taxon>
        <taxon>Actinomycetota</taxon>
        <taxon>Actinomycetes</taxon>
        <taxon>Propionibacteriales</taxon>
        <taxon>Propionibacteriaceae</taxon>
        <taxon>Propioniciclava</taxon>
    </lineage>
</organism>
<sequence>MAPMTTHTIALSGGTHLPTIALGTWPMDDAEARRVVRQAIELGYRHVDTAENYANETGVGRGIADSGIARDQIFVTTKFNRRWHGDAASGLKANLERLGLDYVDLALIHWPNPDQDLYVEAWKSLIELREQGLARAIGTSNFKPAHLDRLIAETGVTPELNQIECHPYLDRASERAYHAAHGIVTEAWSPLGRGNGLLDEPLVCDLAAFYRVTPGQVILAWDVALGMATCPKSSDPGRLAANLAAADIELSDADVAALSALTASGIEAVDSDVFGH</sequence>
<dbReference type="PANTHER" id="PTHR43827:SF3">
    <property type="entry name" value="NADP-DEPENDENT OXIDOREDUCTASE DOMAIN-CONTAINING PROTEIN"/>
    <property type="match status" value="1"/>
</dbReference>
<dbReference type="OrthoDB" id="9804790at2"/>
<evidence type="ECO:0000256" key="2">
    <source>
        <dbReference type="ARBA" id="ARBA00022857"/>
    </source>
</evidence>
<feature type="active site" description="Proton donor" evidence="4">
    <location>
        <position position="53"/>
    </location>
</feature>
<dbReference type="PIRSF" id="PIRSF000097">
    <property type="entry name" value="AKR"/>
    <property type="match status" value="1"/>
</dbReference>
<name>A0A4Q9KJJ9_PROTD</name>
<dbReference type="InterPro" id="IPR036812">
    <property type="entry name" value="NAD(P)_OxRdtase_dom_sf"/>
</dbReference>
<dbReference type="EMBL" id="SDMR01000011">
    <property type="protein sequence ID" value="TBT94616.1"/>
    <property type="molecule type" value="Genomic_DNA"/>
</dbReference>
<feature type="site" description="Lowers pKa of active site Tyr" evidence="6">
    <location>
        <position position="78"/>
    </location>
</feature>
<dbReference type="FunFam" id="3.20.20.100:FF:000002">
    <property type="entry name" value="2,5-diketo-D-gluconic acid reductase A"/>
    <property type="match status" value="1"/>
</dbReference>
<proteinExistence type="inferred from homology"/>
<dbReference type="Proteomes" id="UP000291933">
    <property type="component" value="Unassembled WGS sequence"/>
</dbReference>
<feature type="domain" description="NADP-dependent oxidoreductase" evidence="7">
    <location>
        <begin position="20"/>
        <end position="261"/>
    </location>
</feature>
<evidence type="ECO:0000256" key="6">
    <source>
        <dbReference type="PIRSR" id="PIRSR000097-3"/>
    </source>
</evidence>
<dbReference type="PROSITE" id="PS00798">
    <property type="entry name" value="ALDOKETO_REDUCTASE_1"/>
    <property type="match status" value="1"/>
</dbReference>
<reference evidence="8 9" key="1">
    <citation type="submission" date="2019-01" db="EMBL/GenBank/DDBJ databases">
        <title>Lactibacter flavus gen. nov., sp. nov., a novel bacterium of the family Propionibacteriaceae isolated from raw milk and dairy products.</title>
        <authorList>
            <person name="Huptas C."/>
            <person name="Wenning M."/>
            <person name="Breitenwieser F."/>
            <person name="Doll E."/>
            <person name="Von Neubeck M."/>
            <person name="Busse H.-J."/>
            <person name="Scherer S."/>
        </authorList>
    </citation>
    <scope>NUCLEOTIDE SEQUENCE [LARGE SCALE GENOMIC DNA]</scope>
    <source>
        <strain evidence="8 9">DSM 22130</strain>
    </source>
</reference>
<protein>
    <submittedName>
        <fullName evidence="8">Aldo/keto reductase</fullName>
    </submittedName>
</protein>
<dbReference type="InterPro" id="IPR023210">
    <property type="entry name" value="NADP_OxRdtase_dom"/>
</dbReference>
<evidence type="ECO:0000313" key="8">
    <source>
        <dbReference type="EMBL" id="TBT94616.1"/>
    </source>
</evidence>
<dbReference type="InterPro" id="IPR020471">
    <property type="entry name" value="AKR"/>
</dbReference>
<comment type="caution">
    <text evidence="8">The sequence shown here is derived from an EMBL/GenBank/DDBJ whole genome shotgun (WGS) entry which is preliminary data.</text>
</comment>
<dbReference type="SUPFAM" id="SSF51430">
    <property type="entry name" value="NAD(P)-linked oxidoreductase"/>
    <property type="match status" value="1"/>
</dbReference>
<dbReference type="GO" id="GO:0016616">
    <property type="term" value="F:oxidoreductase activity, acting on the CH-OH group of donors, NAD or NADP as acceptor"/>
    <property type="evidence" value="ECO:0007669"/>
    <property type="project" value="UniProtKB-ARBA"/>
</dbReference>
<dbReference type="PRINTS" id="PR00069">
    <property type="entry name" value="ALDKETRDTASE"/>
</dbReference>
<dbReference type="PANTHER" id="PTHR43827">
    <property type="entry name" value="2,5-DIKETO-D-GLUCONIC ACID REDUCTASE"/>
    <property type="match status" value="1"/>
</dbReference>
<accession>A0A4Q9KJJ9</accession>
<comment type="similarity">
    <text evidence="1">Belongs to the aldo/keto reductase family.</text>
</comment>
<keyword evidence="2" id="KW-0521">NADP</keyword>
<keyword evidence="9" id="KW-1185">Reference proteome</keyword>
<evidence type="ECO:0000256" key="3">
    <source>
        <dbReference type="ARBA" id="ARBA00023002"/>
    </source>
</evidence>
<dbReference type="InterPro" id="IPR018170">
    <property type="entry name" value="Aldo/ket_reductase_CS"/>
</dbReference>
<evidence type="ECO:0000256" key="5">
    <source>
        <dbReference type="PIRSR" id="PIRSR000097-2"/>
    </source>
</evidence>
<evidence type="ECO:0000313" key="9">
    <source>
        <dbReference type="Proteomes" id="UP000291933"/>
    </source>
</evidence>
<dbReference type="AlphaFoldDB" id="A0A4Q9KJJ9"/>
<feature type="binding site" evidence="5">
    <location>
        <position position="109"/>
    </location>
    <ligand>
        <name>substrate</name>
    </ligand>
</feature>
<evidence type="ECO:0000259" key="7">
    <source>
        <dbReference type="Pfam" id="PF00248"/>
    </source>
</evidence>
<evidence type="ECO:0000256" key="1">
    <source>
        <dbReference type="ARBA" id="ARBA00007905"/>
    </source>
</evidence>
<evidence type="ECO:0000256" key="4">
    <source>
        <dbReference type="PIRSR" id="PIRSR000097-1"/>
    </source>
</evidence>
<dbReference type="Gene3D" id="3.20.20.100">
    <property type="entry name" value="NADP-dependent oxidoreductase domain"/>
    <property type="match status" value="1"/>
</dbReference>
<keyword evidence="3" id="KW-0560">Oxidoreductase</keyword>